<dbReference type="Proteomes" id="UP001201262">
    <property type="component" value="Unassembled WGS sequence"/>
</dbReference>
<proteinExistence type="predicted"/>
<reference evidence="6" key="1">
    <citation type="submission" date="2021-12" db="EMBL/GenBank/DDBJ databases">
        <title>Convergent genome expansion in fungi linked to evolution of root-endophyte symbiosis.</title>
        <authorList>
            <consortium name="DOE Joint Genome Institute"/>
            <person name="Ke Y.-H."/>
            <person name="Bonito G."/>
            <person name="Liao H.-L."/>
            <person name="Looney B."/>
            <person name="Rojas-Flechas A."/>
            <person name="Nash J."/>
            <person name="Hameed K."/>
            <person name="Schadt C."/>
            <person name="Martin F."/>
            <person name="Crous P.W."/>
            <person name="Miettinen O."/>
            <person name="Magnuson J.K."/>
            <person name="Labbe J."/>
            <person name="Jacobson D."/>
            <person name="Doktycz M.J."/>
            <person name="Veneault-Fourrey C."/>
            <person name="Kuo A."/>
            <person name="Mondo S."/>
            <person name="Calhoun S."/>
            <person name="Riley R."/>
            <person name="Ohm R."/>
            <person name="LaButti K."/>
            <person name="Andreopoulos B."/>
            <person name="Pangilinan J."/>
            <person name="Nolan M."/>
            <person name="Tritt A."/>
            <person name="Clum A."/>
            <person name="Lipzen A."/>
            <person name="Daum C."/>
            <person name="Barry K."/>
            <person name="Grigoriev I.V."/>
            <person name="Vilgalys R."/>
        </authorList>
    </citation>
    <scope>NUCLEOTIDE SEQUENCE</scope>
    <source>
        <strain evidence="6">PMI_201</strain>
    </source>
</reference>
<feature type="region of interest" description="Disordered" evidence="5">
    <location>
        <begin position="111"/>
        <end position="138"/>
    </location>
</feature>
<evidence type="ECO:0000256" key="5">
    <source>
        <dbReference type="SAM" id="MobiDB-lite"/>
    </source>
</evidence>
<accession>A0AAD4Q187</accession>
<dbReference type="RefSeq" id="XP_046072699.1">
    <property type="nucleotide sequence ID" value="XM_046216263.1"/>
</dbReference>
<dbReference type="GO" id="GO:0003677">
    <property type="term" value="F:DNA binding"/>
    <property type="evidence" value="ECO:0007669"/>
    <property type="project" value="UniProtKB-KW"/>
</dbReference>
<evidence type="ECO:0000256" key="3">
    <source>
        <dbReference type="ARBA" id="ARBA00023163"/>
    </source>
</evidence>
<name>A0AAD4Q187_9EURO</name>
<evidence type="ECO:0008006" key="8">
    <source>
        <dbReference type="Google" id="ProtNLM"/>
    </source>
</evidence>
<organism evidence="6 7">
    <name type="scientific">Talaromyces proteolyticus</name>
    <dbReference type="NCBI Taxonomy" id="1131652"/>
    <lineage>
        <taxon>Eukaryota</taxon>
        <taxon>Fungi</taxon>
        <taxon>Dikarya</taxon>
        <taxon>Ascomycota</taxon>
        <taxon>Pezizomycotina</taxon>
        <taxon>Eurotiomycetes</taxon>
        <taxon>Eurotiomycetidae</taxon>
        <taxon>Eurotiales</taxon>
        <taxon>Trichocomaceae</taxon>
        <taxon>Talaromyces</taxon>
        <taxon>Talaromyces sect. Bacilispori</taxon>
    </lineage>
</organism>
<dbReference type="GO" id="GO:0008270">
    <property type="term" value="F:zinc ion binding"/>
    <property type="evidence" value="ECO:0007669"/>
    <property type="project" value="InterPro"/>
</dbReference>
<dbReference type="SUPFAM" id="SSF57701">
    <property type="entry name" value="Zn2/Cys6 DNA-binding domain"/>
    <property type="match status" value="1"/>
</dbReference>
<comment type="caution">
    <text evidence="6">The sequence shown here is derived from an EMBL/GenBank/DDBJ whole genome shotgun (WGS) entry which is preliminary data.</text>
</comment>
<keyword evidence="7" id="KW-1185">Reference proteome</keyword>
<keyword evidence="1" id="KW-0805">Transcription regulation</keyword>
<dbReference type="CDD" id="cd00067">
    <property type="entry name" value="GAL4"/>
    <property type="match status" value="1"/>
</dbReference>
<evidence type="ECO:0000256" key="2">
    <source>
        <dbReference type="ARBA" id="ARBA00023125"/>
    </source>
</evidence>
<evidence type="ECO:0000256" key="4">
    <source>
        <dbReference type="ARBA" id="ARBA00023242"/>
    </source>
</evidence>
<keyword evidence="2" id="KW-0238">DNA-binding</keyword>
<evidence type="ECO:0000313" key="7">
    <source>
        <dbReference type="Proteomes" id="UP001201262"/>
    </source>
</evidence>
<evidence type="ECO:0000313" key="6">
    <source>
        <dbReference type="EMBL" id="KAH8697998.1"/>
    </source>
</evidence>
<feature type="compositionally biased region" description="Polar residues" evidence="5">
    <location>
        <begin position="114"/>
        <end position="138"/>
    </location>
</feature>
<evidence type="ECO:0000256" key="1">
    <source>
        <dbReference type="ARBA" id="ARBA00023015"/>
    </source>
</evidence>
<dbReference type="InterPro" id="IPR001138">
    <property type="entry name" value="Zn2Cys6_DnaBD"/>
</dbReference>
<dbReference type="InterPro" id="IPR036864">
    <property type="entry name" value="Zn2-C6_fun-type_DNA-bd_sf"/>
</dbReference>
<keyword evidence="4" id="KW-0539">Nucleus</keyword>
<dbReference type="EMBL" id="JAJTJA010000006">
    <property type="protein sequence ID" value="KAH8697998.1"/>
    <property type="molecule type" value="Genomic_DNA"/>
</dbReference>
<dbReference type="AlphaFoldDB" id="A0AAD4Q187"/>
<dbReference type="GeneID" id="70246550"/>
<gene>
    <name evidence="6" type="ORF">BGW36DRAFT_379836</name>
</gene>
<sequence>MYRPPRRLSQVRKCRFCRRDKRKCIPADRVWPGQKCDACVRYGYDCSDGLSAVDEDILNRQSRISNRLRLNQNIDTLPSIVTESRRPVLSFGPSSSENVSTGAIRLVGEYEPRGSSTEPLPHGSLTNYQPSGPSGKTSLTTQLEGSLFRIWAKEDIYRDICSPRLGTTAAEIFVHCRQIAESDDMVFSSLFAFCAANLSVYAKPKISLELEVASRKYLGRTLNLLKTQMNLRHGRILSLQYSLFLLACYGTSINDPDMINFAAILLNMTRERSASFPFALQLLMPPPRGWRLRIYLPDDLFDPGVMIGHDTTVFKSAMIGALDI</sequence>
<protein>
    <recommendedName>
        <fullName evidence="8">Zn(2)-C6 fungal-type domain-containing protein</fullName>
    </recommendedName>
</protein>
<dbReference type="GO" id="GO:0000981">
    <property type="term" value="F:DNA-binding transcription factor activity, RNA polymerase II-specific"/>
    <property type="evidence" value="ECO:0007669"/>
    <property type="project" value="InterPro"/>
</dbReference>
<keyword evidence="3" id="KW-0804">Transcription</keyword>